<sequence length="107" mass="11707">MAVIGTVREWNEDEGWGVLDSPQTPGGCWAHFSHAAVAGYAAFTAGQAVLLEWEEPGQDGWPYRAVRFWPHGEQPVDRYADTAGGTGGAYHSTLTLTFDEPDPDRRS</sequence>
<organism evidence="1 2">
    <name type="scientific">Actinoplanes octamycinicus</name>
    <dbReference type="NCBI Taxonomy" id="135948"/>
    <lineage>
        <taxon>Bacteria</taxon>
        <taxon>Bacillati</taxon>
        <taxon>Actinomycetota</taxon>
        <taxon>Actinomycetes</taxon>
        <taxon>Micromonosporales</taxon>
        <taxon>Micromonosporaceae</taxon>
        <taxon>Actinoplanes</taxon>
    </lineage>
</organism>
<reference evidence="1 2" key="1">
    <citation type="submission" date="2020-08" db="EMBL/GenBank/DDBJ databases">
        <title>Sequencing the genomes of 1000 actinobacteria strains.</title>
        <authorList>
            <person name="Klenk H.-P."/>
        </authorList>
    </citation>
    <scope>NUCLEOTIDE SEQUENCE [LARGE SCALE GENOMIC DNA]</scope>
    <source>
        <strain evidence="1 2">DSM 45809</strain>
    </source>
</reference>
<dbReference type="EMBL" id="JACHNB010000001">
    <property type="protein sequence ID" value="MBB4741982.1"/>
    <property type="molecule type" value="Genomic_DNA"/>
</dbReference>
<gene>
    <name evidence="1" type="ORF">BJY16_005441</name>
</gene>
<dbReference type="Proteomes" id="UP000546162">
    <property type="component" value="Unassembled WGS sequence"/>
</dbReference>
<dbReference type="AlphaFoldDB" id="A0A7W7H1G9"/>
<evidence type="ECO:0000313" key="1">
    <source>
        <dbReference type="EMBL" id="MBB4741982.1"/>
    </source>
</evidence>
<keyword evidence="2" id="KW-1185">Reference proteome</keyword>
<evidence type="ECO:0000313" key="2">
    <source>
        <dbReference type="Proteomes" id="UP000546162"/>
    </source>
</evidence>
<dbReference type="Gene3D" id="2.40.50.140">
    <property type="entry name" value="Nucleic acid-binding proteins"/>
    <property type="match status" value="1"/>
</dbReference>
<name>A0A7W7H1G9_9ACTN</name>
<dbReference type="SUPFAM" id="SSF50249">
    <property type="entry name" value="Nucleic acid-binding proteins"/>
    <property type="match status" value="1"/>
</dbReference>
<dbReference type="RefSeq" id="WP_185042405.1">
    <property type="nucleotide sequence ID" value="NZ_BAABFG010000005.1"/>
</dbReference>
<comment type="caution">
    <text evidence="1">The sequence shown here is derived from an EMBL/GenBank/DDBJ whole genome shotgun (WGS) entry which is preliminary data.</text>
</comment>
<dbReference type="InterPro" id="IPR012340">
    <property type="entry name" value="NA-bd_OB-fold"/>
</dbReference>
<proteinExistence type="predicted"/>
<protein>
    <submittedName>
        <fullName evidence="1">CspA family cold shock protein</fullName>
    </submittedName>
</protein>
<accession>A0A7W7H1G9</accession>